<dbReference type="CDD" id="cd09272">
    <property type="entry name" value="RNase_HI_RT_Ty1"/>
    <property type="match status" value="1"/>
</dbReference>
<dbReference type="AlphaFoldDB" id="A0A6J1ARW6"/>
<dbReference type="RefSeq" id="XP_021289713.1">
    <property type="nucleotide sequence ID" value="XM_021434038.1"/>
</dbReference>
<proteinExistence type="predicted"/>
<evidence type="ECO:0000259" key="4">
    <source>
        <dbReference type="Pfam" id="PF22936"/>
    </source>
</evidence>
<protein>
    <submittedName>
        <fullName evidence="6">Uncharacterized protein LOC110420661</fullName>
    </submittedName>
</protein>
<dbReference type="Pfam" id="PF22936">
    <property type="entry name" value="Pol_BBD"/>
    <property type="match status" value="1"/>
</dbReference>
<feature type="compositionally biased region" description="Low complexity" evidence="2">
    <location>
        <begin position="30"/>
        <end position="39"/>
    </location>
</feature>
<keyword evidence="1" id="KW-0378">Hydrolase</keyword>
<dbReference type="GO" id="GO:0004190">
    <property type="term" value="F:aspartic-type endopeptidase activity"/>
    <property type="evidence" value="ECO:0007669"/>
    <property type="project" value="UniProtKB-KW"/>
</dbReference>
<reference evidence="6" key="1">
    <citation type="submission" date="2025-08" db="UniProtKB">
        <authorList>
            <consortium name="RefSeq"/>
        </authorList>
    </citation>
    <scope>IDENTIFICATION</scope>
    <source>
        <tissue evidence="6">Leaf</tissue>
    </source>
</reference>
<organism evidence="5 6">
    <name type="scientific">Herrania umbratica</name>
    <dbReference type="NCBI Taxonomy" id="108875"/>
    <lineage>
        <taxon>Eukaryota</taxon>
        <taxon>Viridiplantae</taxon>
        <taxon>Streptophyta</taxon>
        <taxon>Embryophyta</taxon>
        <taxon>Tracheophyta</taxon>
        <taxon>Spermatophyta</taxon>
        <taxon>Magnoliopsida</taxon>
        <taxon>eudicotyledons</taxon>
        <taxon>Gunneridae</taxon>
        <taxon>Pentapetalae</taxon>
        <taxon>rosids</taxon>
        <taxon>malvids</taxon>
        <taxon>Malvales</taxon>
        <taxon>Malvaceae</taxon>
        <taxon>Byttnerioideae</taxon>
        <taxon>Herrania</taxon>
    </lineage>
</organism>
<evidence type="ECO:0000313" key="6">
    <source>
        <dbReference type="RefSeq" id="XP_021289713.1"/>
    </source>
</evidence>
<feature type="domain" description="Reverse transcriptase Ty1/copia-type" evidence="3">
    <location>
        <begin position="275"/>
        <end position="378"/>
    </location>
</feature>
<dbReference type="Pfam" id="PF07727">
    <property type="entry name" value="RVT_2"/>
    <property type="match status" value="1"/>
</dbReference>
<dbReference type="InterPro" id="IPR013103">
    <property type="entry name" value="RVT_2"/>
</dbReference>
<evidence type="ECO:0000259" key="3">
    <source>
        <dbReference type="Pfam" id="PF07727"/>
    </source>
</evidence>
<dbReference type="SUPFAM" id="SSF56672">
    <property type="entry name" value="DNA/RNA polymerases"/>
    <property type="match status" value="1"/>
</dbReference>
<dbReference type="OrthoDB" id="1935999at2759"/>
<name>A0A6J1ARW6_9ROSI</name>
<gene>
    <name evidence="6" type="primary">LOC110420661</name>
</gene>
<dbReference type="Proteomes" id="UP000504621">
    <property type="component" value="Unplaced"/>
</dbReference>
<accession>A0A6J1ARW6</accession>
<evidence type="ECO:0000256" key="2">
    <source>
        <dbReference type="SAM" id="MobiDB-lite"/>
    </source>
</evidence>
<dbReference type="PANTHER" id="PTHR11439:SF503">
    <property type="entry name" value="CYSTEINE-RICH RLK (RECEPTOR-LIKE PROTEIN KINASE) 8"/>
    <property type="match status" value="1"/>
</dbReference>
<keyword evidence="1" id="KW-0645">Protease</keyword>
<evidence type="ECO:0000256" key="1">
    <source>
        <dbReference type="ARBA" id="ARBA00022750"/>
    </source>
</evidence>
<dbReference type="PANTHER" id="PTHR11439">
    <property type="entry name" value="GAG-POL-RELATED RETROTRANSPOSON"/>
    <property type="match status" value="1"/>
</dbReference>
<dbReference type="InterPro" id="IPR054722">
    <property type="entry name" value="PolX-like_BBD"/>
</dbReference>
<feature type="domain" description="Retrovirus-related Pol polyprotein from transposon TNT 1-94-like beta-barrel" evidence="4">
    <location>
        <begin position="126"/>
        <end position="191"/>
    </location>
</feature>
<evidence type="ECO:0000313" key="5">
    <source>
        <dbReference type="Proteomes" id="UP000504621"/>
    </source>
</evidence>
<keyword evidence="1" id="KW-0064">Aspartyl protease</keyword>
<sequence>MKTLKHENSIENALVVKTKGLRVKVDSSKKSSNNGCKSSTAKQGKNQDKYPLGTHCKKINPTPKYCWYKPNVKCRACSQPGYVEKVCKAKKQETKGKDAMAEELDKLEEVLFMGKADDDIANKYSANLFTELDESYRARVNIGNGFYMKILGVGIVGIKTIAGIKFIHEVHYVPEAYQNLLSVGQLNDNGYALLFKYRQCTIFDPIGVELLTFVESVHGGHCINDHQPLVETDDFDIEDESKVVKGTGTLEEIYSRCNLAIADSTTYSEAVVDENWSKVMDTEICMIKKDNAWLHFFMEQPEGYEEPGSENKVCMLRKALYGLKQAPRAWYDRVDAYFTGQGFLKSVNESTLYVKMSGNTAVLIVAVYVDDLLITGLTTVEGEYITIAIAVNQLRWLRKILADLGFKQDNGTVILVDNKLAIAIAKNPIHHGQIKHVKVKYHALREAVHEKLVKLKHCNSKEQLADILTKGLFKDRFETLWSWGSAKRMTFKCGIESQMEAGSN</sequence>
<feature type="region of interest" description="Disordered" evidence="2">
    <location>
        <begin position="25"/>
        <end position="52"/>
    </location>
</feature>
<dbReference type="InterPro" id="IPR043502">
    <property type="entry name" value="DNA/RNA_pol_sf"/>
</dbReference>
<keyword evidence="5" id="KW-1185">Reference proteome</keyword>
<dbReference type="GeneID" id="110420661"/>